<proteinExistence type="predicted"/>
<feature type="transmembrane region" description="Helical" evidence="1">
    <location>
        <begin position="61"/>
        <end position="79"/>
    </location>
</feature>
<keyword evidence="1" id="KW-1133">Transmembrane helix</keyword>
<feature type="transmembrane region" description="Helical" evidence="1">
    <location>
        <begin position="167"/>
        <end position="190"/>
    </location>
</feature>
<keyword evidence="1" id="KW-0812">Transmembrane</keyword>
<sequence length="348" mass="38492">MKRFMAWWYALSLPKRGPDKTPGERERTRYAQLTSSFLLLISVIFVPLSPIMIFFSPKSPSSPPIGIAVLIMLSCSFIFGKMGWNYVSAAFLVGYNLVCIGAVLATNPLDPSLLPLYSVFTIAIILAGALMPPISSLIVGVLCCIIIALLSMFVPHTAAYQQMLDDGLFTVTLIVPITLQLIVGAMTFAIMRNMINTIRRADRAEEIVSLQQELAQHVRTQMQQKQQLEEGFQKIAETHARISNGDLTVRVNLSEGHMLWHVAGSLNNLLNRMQRMKSDSDMLVATRQAAYQVSNVLHQAVSMGRLSDVRLPTTGTPLDSVIIELNNAARNAVTHSLPRYGSTSEPQY</sequence>
<dbReference type="Proteomes" id="UP000612362">
    <property type="component" value="Unassembled WGS sequence"/>
</dbReference>
<gene>
    <name evidence="2" type="ORF">KSX_65620</name>
</gene>
<feature type="transmembrane region" description="Helical" evidence="1">
    <location>
        <begin position="86"/>
        <end position="106"/>
    </location>
</feature>
<evidence type="ECO:0000313" key="2">
    <source>
        <dbReference type="EMBL" id="GHO48399.1"/>
    </source>
</evidence>
<protein>
    <recommendedName>
        <fullName evidence="4">HAMP domain-containing protein</fullName>
    </recommendedName>
</protein>
<feature type="transmembrane region" description="Helical" evidence="1">
    <location>
        <begin position="112"/>
        <end position="130"/>
    </location>
</feature>
<keyword evidence="3" id="KW-1185">Reference proteome</keyword>
<dbReference type="RefSeq" id="WP_220197615.1">
    <property type="nucleotide sequence ID" value="NZ_BNJF01000004.1"/>
</dbReference>
<feature type="transmembrane region" description="Helical" evidence="1">
    <location>
        <begin position="137"/>
        <end position="155"/>
    </location>
</feature>
<dbReference type="AlphaFoldDB" id="A0A8J3IBN0"/>
<accession>A0A8J3IBN0</accession>
<feature type="transmembrane region" description="Helical" evidence="1">
    <location>
        <begin position="37"/>
        <end position="55"/>
    </location>
</feature>
<name>A0A8J3IBN0_9CHLR</name>
<evidence type="ECO:0000256" key="1">
    <source>
        <dbReference type="SAM" id="Phobius"/>
    </source>
</evidence>
<keyword evidence="1" id="KW-0472">Membrane</keyword>
<evidence type="ECO:0000313" key="3">
    <source>
        <dbReference type="Proteomes" id="UP000612362"/>
    </source>
</evidence>
<reference evidence="2" key="1">
    <citation type="submission" date="2020-10" db="EMBL/GenBank/DDBJ databases">
        <title>Taxonomic study of unclassified bacteria belonging to the class Ktedonobacteria.</title>
        <authorList>
            <person name="Yabe S."/>
            <person name="Wang C.M."/>
            <person name="Zheng Y."/>
            <person name="Sakai Y."/>
            <person name="Cavaletti L."/>
            <person name="Monciardini P."/>
            <person name="Donadio S."/>
        </authorList>
    </citation>
    <scope>NUCLEOTIDE SEQUENCE</scope>
    <source>
        <strain evidence="2">SOSP1-1</strain>
    </source>
</reference>
<dbReference type="EMBL" id="BNJF01000004">
    <property type="protein sequence ID" value="GHO48399.1"/>
    <property type="molecule type" value="Genomic_DNA"/>
</dbReference>
<comment type="caution">
    <text evidence="2">The sequence shown here is derived from an EMBL/GenBank/DDBJ whole genome shotgun (WGS) entry which is preliminary data.</text>
</comment>
<organism evidence="2 3">
    <name type="scientific">Ktedonospora formicarum</name>
    <dbReference type="NCBI Taxonomy" id="2778364"/>
    <lineage>
        <taxon>Bacteria</taxon>
        <taxon>Bacillati</taxon>
        <taxon>Chloroflexota</taxon>
        <taxon>Ktedonobacteria</taxon>
        <taxon>Ktedonobacterales</taxon>
        <taxon>Ktedonobacteraceae</taxon>
        <taxon>Ktedonospora</taxon>
    </lineage>
</organism>
<evidence type="ECO:0008006" key="4">
    <source>
        <dbReference type="Google" id="ProtNLM"/>
    </source>
</evidence>